<evidence type="ECO:0000313" key="2">
    <source>
        <dbReference type="Proteomes" id="UP001162162"/>
    </source>
</evidence>
<accession>A0AAV8YKH7</accession>
<sequence>MECYDDRFKNDVFKAPTTYRNDYKRYCDFRKETYNYNRPKFEKPEKPPPPAVIEDHETFSKLREGIHVPFDLLLAPKPIVNTNPHVPFQKLEPLGDPSKEKAIRTRPRLYMTPAVSIDDVPDPEMRRLLIDCMYTTEWRAAEREATSDFKRPPMCTQTYETGDVVKMRVDPYKPIEERFNRRAIDWDRAQTRSYADTTREFWIHKDPPVMNAPFYLLTFPKCLLLKIAFPESTLYGQIFSCGACVDPFKYVVPEETKRTIAGLIAEEKLRLPHDKPSPSYAGHKPEYTDGVTLAKVDLPAIHPYLSTAQAITSRYAEDMKK</sequence>
<dbReference type="Proteomes" id="UP001162162">
    <property type="component" value="Unassembled WGS sequence"/>
</dbReference>
<dbReference type="AlphaFoldDB" id="A0AAV8YKH7"/>
<name>A0AAV8YKH7_9CUCU</name>
<gene>
    <name evidence="1" type="ORF">NQ318_019795</name>
</gene>
<keyword evidence="2" id="KW-1185">Reference proteome</keyword>
<comment type="caution">
    <text evidence="1">The sequence shown here is derived from an EMBL/GenBank/DDBJ whole genome shotgun (WGS) entry which is preliminary data.</text>
</comment>
<organism evidence="1 2">
    <name type="scientific">Aromia moschata</name>
    <dbReference type="NCBI Taxonomy" id="1265417"/>
    <lineage>
        <taxon>Eukaryota</taxon>
        <taxon>Metazoa</taxon>
        <taxon>Ecdysozoa</taxon>
        <taxon>Arthropoda</taxon>
        <taxon>Hexapoda</taxon>
        <taxon>Insecta</taxon>
        <taxon>Pterygota</taxon>
        <taxon>Neoptera</taxon>
        <taxon>Endopterygota</taxon>
        <taxon>Coleoptera</taxon>
        <taxon>Polyphaga</taxon>
        <taxon>Cucujiformia</taxon>
        <taxon>Chrysomeloidea</taxon>
        <taxon>Cerambycidae</taxon>
        <taxon>Cerambycinae</taxon>
        <taxon>Callichromatini</taxon>
        <taxon>Aromia</taxon>
    </lineage>
</organism>
<protein>
    <submittedName>
        <fullName evidence="1">Uncharacterized protein</fullName>
    </submittedName>
</protein>
<reference evidence="1" key="1">
    <citation type="journal article" date="2023" name="Insect Mol. Biol.">
        <title>Genome sequencing provides insights into the evolution of gene families encoding plant cell wall-degrading enzymes in longhorned beetles.</title>
        <authorList>
            <person name="Shin N.R."/>
            <person name="Okamura Y."/>
            <person name="Kirsch R."/>
            <person name="Pauchet Y."/>
        </authorList>
    </citation>
    <scope>NUCLEOTIDE SEQUENCE</scope>
    <source>
        <strain evidence="1">AMC_N1</strain>
    </source>
</reference>
<dbReference type="EMBL" id="JAPWTK010000078">
    <property type="protein sequence ID" value="KAJ8951821.1"/>
    <property type="molecule type" value="Genomic_DNA"/>
</dbReference>
<evidence type="ECO:0000313" key="1">
    <source>
        <dbReference type="EMBL" id="KAJ8951821.1"/>
    </source>
</evidence>
<proteinExistence type="predicted"/>